<sequence length="126" mass="13567">MTRDVHVFLDDSAMVAAGRGSVLVSRLIHRAHTEPGWFLYVTVCALVEADRARPGTAEHIAALPGIAILDLDLPAALSVARATTWADAHTLYAAQPSPDRPDGAVIATTRPHTWKEQPVRTLDLSP</sequence>
<comment type="caution">
    <text evidence="1">The sequence shown here is derived from an EMBL/GenBank/DDBJ whole genome shotgun (WGS) entry which is preliminary data.</text>
</comment>
<dbReference type="EMBL" id="JAUSYP010000001">
    <property type="protein sequence ID" value="MDQ0750098.1"/>
    <property type="molecule type" value="Genomic_DNA"/>
</dbReference>
<evidence type="ECO:0000313" key="2">
    <source>
        <dbReference type="Proteomes" id="UP001232755"/>
    </source>
</evidence>
<name>A0ABU0QRR8_9ACTN</name>
<accession>A0ABU0QRR8</accession>
<evidence type="ECO:0000313" key="1">
    <source>
        <dbReference type="EMBL" id="MDQ0750098.1"/>
    </source>
</evidence>
<organism evidence="1 2">
    <name type="scientific">Streptomyces africanus</name>
    <dbReference type="NCBI Taxonomy" id="231024"/>
    <lineage>
        <taxon>Bacteria</taxon>
        <taxon>Bacillati</taxon>
        <taxon>Actinomycetota</taxon>
        <taxon>Actinomycetes</taxon>
        <taxon>Kitasatosporales</taxon>
        <taxon>Streptomycetaceae</taxon>
        <taxon>Streptomyces</taxon>
    </lineage>
</organism>
<reference evidence="1 2" key="1">
    <citation type="submission" date="2023-07" db="EMBL/GenBank/DDBJ databases">
        <title>Comparative genomics of wheat-associated soil bacteria to identify genetic determinants of phenazine resistance.</title>
        <authorList>
            <person name="Mouncey N."/>
        </authorList>
    </citation>
    <scope>NUCLEOTIDE SEQUENCE [LARGE SCALE GENOMIC DNA]</scope>
    <source>
        <strain evidence="1 2">B3I12</strain>
    </source>
</reference>
<proteinExistence type="predicted"/>
<keyword evidence="2" id="KW-1185">Reference proteome</keyword>
<protein>
    <recommendedName>
        <fullName evidence="3">PIN domain-containing protein</fullName>
    </recommendedName>
</protein>
<dbReference type="Proteomes" id="UP001232755">
    <property type="component" value="Unassembled WGS sequence"/>
</dbReference>
<evidence type="ECO:0008006" key="3">
    <source>
        <dbReference type="Google" id="ProtNLM"/>
    </source>
</evidence>
<gene>
    <name evidence="1" type="ORF">QF034_004329</name>
</gene>